<name>A0A5N4AP87_PHOPY</name>
<accession>A0A5N4AP87</accession>
<evidence type="ECO:0000313" key="2">
    <source>
        <dbReference type="Proteomes" id="UP000327044"/>
    </source>
</evidence>
<organism evidence="1 2">
    <name type="scientific">Photinus pyralis</name>
    <name type="common">Common eastern firefly</name>
    <name type="synonym">Lampyris pyralis</name>
    <dbReference type="NCBI Taxonomy" id="7054"/>
    <lineage>
        <taxon>Eukaryota</taxon>
        <taxon>Metazoa</taxon>
        <taxon>Ecdysozoa</taxon>
        <taxon>Arthropoda</taxon>
        <taxon>Hexapoda</taxon>
        <taxon>Insecta</taxon>
        <taxon>Pterygota</taxon>
        <taxon>Neoptera</taxon>
        <taxon>Endopterygota</taxon>
        <taxon>Coleoptera</taxon>
        <taxon>Polyphaga</taxon>
        <taxon>Elateriformia</taxon>
        <taxon>Elateroidea</taxon>
        <taxon>Lampyridae</taxon>
        <taxon>Lampyrinae</taxon>
        <taxon>Photinus</taxon>
    </lineage>
</organism>
<comment type="caution">
    <text evidence="1">The sequence shown here is derived from an EMBL/GenBank/DDBJ whole genome shotgun (WGS) entry which is preliminary data.</text>
</comment>
<proteinExistence type="predicted"/>
<dbReference type="Proteomes" id="UP000327044">
    <property type="component" value="Unassembled WGS sequence"/>
</dbReference>
<gene>
    <name evidence="1" type="ORF">PPYR_07020</name>
</gene>
<dbReference type="EMBL" id="VVIM01000005">
    <property type="protein sequence ID" value="KAB0799140.1"/>
    <property type="molecule type" value="Genomic_DNA"/>
</dbReference>
<dbReference type="InParanoid" id="A0A5N4AP87"/>
<evidence type="ECO:0000313" key="1">
    <source>
        <dbReference type="EMBL" id="KAB0799140.1"/>
    </source>
</evidence>
<reference evidence="1 2" key="1">
    <citation type="journal article" date="2018" name="Elife">
        <title>Firefly genomes illuminate parallel origins of bioluminescence in beetles.</title>
        <authorList>
            <person name="Fallon T.R."/>
            <person name="Lower S.E."/>
            <person name="Chang C.H."/>
            <person name="Bessho-Uehara M."/>
            <person name="Martin G.J."/>
            <person name="Bewick A.J."/>
            <person name="Behringer M."/>
            <person name="Debat H.J."/>
            <person name="Wong I."/>
            <person name="Day J.C."/>
            <person name="Suvorov A."/>
            <person name="Silva C.J."/>
            <person name="Stanger-Hall K.F."/>
            <person name="Hall D.W."/>
            <person name="Schmitz R.J."/>
            <person name="Nelson D.R."/>
            <person name="Lewis S.M."/>
            <person name="Shigenobu S."/>
            <person name="Bybee S.M."/>
            <person name="Larracuente A.M."/>
            <person name="Oba Y."/>
            <person name="Weng J.K."/>
        </authorList>
    </citation>
    <scope>NUCLEOTIDE SEQUENCE [LARGE SCALE GENOMIC DNA]</scope>
    <source>
        <strain evidence="1">1611_PpyrPB1</strain>
        <tissue evidence="1">Whole body</tissue>
    </source>
</reference>
<dbReference type="AlphaFoldDB" id="A0A5N4AP87"/>
<protein>
    <submittedName>
        <fullName evidence="1">Uncharacterized protein</fullName>
    </submittedName>
</protein>
<sequence length="116" mass="13345">MRFLYVYTVYVEGNCKLKLYNHIDLCSTIEVRAQETTFWTQTKLEAEKEGIIPESSRRSHGICCLYPPEFIMAVSANESKCAIRREAIMDFATNPIRRAYKNGSCGGIIYITDLFM</sequence>
<keyword evidence="2" id="KW-1185">Reference proteome</keyword>